<comment type="caution">
    <text evidence="2">The sequence shown here is derived from an EMBL/GenBank/DDBJ whole genome shotgun (WGS) entry which is preliminary data.</text>
</comment>
<dbReference type="SUPFAM" id="SSF51735">
    <property type="entry name" value="NAD(P)-binding Rossmann-fold domains"/>
    <property type="match status" value="1"/>
</dbReference>
<dbReference type="Pfam" id="PF01370">
    <property type="entry name" value="Epimerase"/>
    <property type="match status" value="1"/>
</dbReference>
<dbReference type="Gene3D" id="3.40.50.720">
    <property type="entry name" value="NAD(P)-binding Rossmann-like Domain"/>
    <property type="match status" value="1"/>
</dbReference>
<gene>
    <name evidence="2" type="ORF">CTER_0846</name>
</gene>
<dbReference type="STRING" id="1195236.CTER_0846"/>
<sequence>MKRVGILGGTGEIGKRTVNILKNEYSLMASYYTRYRESEENCVFVKIDISNSEEIRQFCEQCDIIVNCAGASYLNGEKVARISADLRIPYVDPSGEAFLEEKISDIENNNIFVLSGGYFPGMSGLLMRHICEAFNKPEKICGLSVSEETPSQSAIEDFILTNLSGFGVAMSCYDNGKIKKDESEIFEIIKNKGYKFQNYLTVETERIARKYSLQKANWYNSSFGDEIIRKLQEAVIKLKSGGDGYKEIVREVIKIFGKNVKSNEQFTYIKIEGQGITGNRRIVKKAEMTSDCSSEISAIIAAYAVKSVLASNLNNGIYYAMDIINSETLIEDLSGLNARLTICDVEERRLEDEYEEGAV</sequence>
<dbReference type="AlphaFoldDB" id="S0FSJ6"/>
<organism evidence="2 3">
    <name type="scientific">Ruminiclostridium cellobioparum subsp. termitidis CT1112</name>
    <dbReference type="NCBI Taxonomy" id="1195236"/>
    <lineage>
        <taxon>Bacteria</taxon>
        <taxon>Bacillati</taxon>
        <taxon>Bacillota</taxon>
        <taxon>Clostridia</taxon>
        <taxon>Eubacteriales</taxon>
        <taxon>Oscillospiraceae</taxon>
        <taxon>Ruminiclostridium</taxon>
    </lineage>
</organism>
<keyword evidence="3" id="KW-1185">Reference proteome</keyword>
<protein>
    <submittedName>
        <fullName evidence="2">Saccharopine dehydrogenase</fullName>
    </submittedName>
</protein>
<dbReference type="RefSeq" id="WP_004624214.1">
    <property type="nucleotide sequence ID" value="NZ_AORV01000021.1"/>
</dbReference>
<dbReference type="PANTHER" id="PTHR43781:SF1">
    <property type="entry name" value="SACCHAROPINE DEHYDROGENASE"/>
    <property type="match status" value="1"/>
</dbReference>
<dbReference type="PANTHER" id="PTHR43781">
    <property type="entry name" value="SACCHAROPINE DEHYDROGENASE"/>
    <property type="match status" value="1"/>
</dbReference>
<dbReference type="eggNOG" id="COG1748">
    <property type="taxonomic scope" value="Bacteria"/>
</dbReference>
<name>S0FSJ6_RUMCE</name>
<accession>S0FSJ6</accession>
<dbReference type="EMBL" id="AORV01000021">
    <property type="protein sequence ID" value="EMS73301.1"/>
    <property type="molecule type" value="Genomic_DNA"/>
</dbReference>
<dbReference type="InterPro" id="IPR036291">
    <property type="entry name" value="NAD(P)-bd_dom_sf"/>
</dbReference>
<dbReference type="InterPro" id="IPR001509">
    <property type="entry name" value="Epimerase_deHydtase"/>
</dbReference>
<feature type="domain" description="NAD-dependent epimerase/dehydratase" evidence="1">
    <location>
        <begin position="6"/>
        <end position="72"/>
    </location>
</feature>
<proteinExistence type="predicted"/>
<dbReference type="PATRIC" id="fig|1195236.3.peg.1139"/>
<dbReference type="Proteomes" id="UP000014155">
    <property type="component" value="Unassembled WGS sequence"/>
</dbReference>
<reference evidence="2 3" key="1">
    <citation type="journal article" date="2013" name="Genome Announc.">
        <title>Draft Genome Sequence of the Cellulolytic, Mesophilic, Anaerobic Bacterium Clostridium termitidis Strain CT1112 (DSM 5398).</title>
        <authorList>
            <person name="Lal S."/>
            <person name="Ramachandran U."/>
            <person name="Zhang X."/>
            <person name="Munir R."/>
            <person name="Sparling R."/>
            <person name="Levin D.B."/>
        </authorList>
    </citation>
    <scope>NUCLEOTIDE SEQUENCE [LARGE SCALE GENOMIC DNA]</scope>
    <source>
        <strain evidence="2 3">CT1112</strain>
    </source>
</reference>
<evidence type="ECO:0000313" key="3">
    <source>
        <dbReference type="Proteomes" id="UP000014155"/>
    </source>
</evidence>
<evidence type="ECO:0000313" key="2">
    <source>
        <dbReference type="EMBL" id="EMS73301.1"/>
    </source>
</evidence>
<evidence type="ECO:0000259" key="1">
    <source>
        <dbReference type="Pfam" id="PF01370"/>
    </source>
</evidence>